<evidence type="ECO:0000256" key="2">
    <source>
        <dbReference type="ARBA" id="ARBA00004123"/>
    </source>
</evidence>
<comment type="caution">
    <text evidence="12">The sequence shown here is derived from an EMBL/GenBank/DDBJ whole genome shotgun (WGS) entry which is preliminary data.</text>
</comment>
<comment type="function">
    <text evidence="9">PPIases accelerate the folding of proteins. It catalyzes the cis-trans isomerization of proline imidic peptide bonds in oligopeptides. Acts as a regulatory subunit for PP2A-like phosphatases modulating their activity or substrate specificity, probably by inducing a conformational change in the catalytic subunit, a direct target of the PPIase. Can reactivate inactive phosphatase PP2A-phosphatase methylesterase complexes (PP2Ai) in presence of ATP and Mg(2+) by dissociating the inactive form from the complex.</text>
</comment>
<dbReference type="EC" id="5.2.1.8" evidence="10"/>
<gene>
    <name evidence="12" type="primary">RRD1</name>
    <name evidence="12" type="ORF">SEPCBS119000_000042</name>
</gene>
<proteinExistence type="inferred from homology"/>
<evidence type="ECO:0000256" key="9">
    <source>
        <dbReference type="ARBA" id="ARBA00025287"/>
    </source>
</evidence>
<dbReference type="Gene3D" id="1.20.120.1150">
    <property type="match status" value="1"/>
</dbReference>
<feature type="region of interest" description="Disordered" evidence="11">
    <location>
        <begin position="515"/>
        <end position="566"/>
    </location>
</feature>
<feature type="compositionally biased region" description="Basic and acidic residues" evidence="11">
    <location>
        <begin position="1"/>
        <end position="10"/>
    </location>
</feature>
<dbReference type="InterPro" id="IPR037218">
    <property type="entry name" value="PTPA_sf"/>
</dbReference>
<keyword evidence="8" id="KW-0539">Nucleus</keyword>
<feature type="compositionally biased region" description="Polar residues" evidence="11">
    <location>
        <begin position="539"/>
        <end position="552"/>
    </location>
</feature>
<evidence type="ECO:0000256" key="10">
    <source>
        <dbReference type="RuleBase" id="RU361210"/>
    </source>
</evidence>
<keyword evidence="5 10" id="KW-0963">Cytoplasm</keyword>
<evidence type="ECO:0000256" key="3">
    <source>
        <dbReference type="ARBA" id="ARBA00004496"/>
    </source>
</evidence>
<feature type="compositionally biased region" description="Low complexity" evidence="11">
    <location>
        <begin position="12"/>
        <end position="27"/>
    </location>
</feature>
<organism evidence="12 13">
    <name type="scientific">Sporothrix epigloea</name>
    <dbReference type="NCBI Taxonomy" id="1892477"/>
    <lineage>
        <taxon>Eukaryota</taxon>
        <taxon>Fungi</taxon>
        <taxon>Dikarya</taxon>
        <taxon>Ascomycota</taxon>
        <taxon>Pezizomycotina</taxon>
        <taxon>Sordariomycetes</taxon>
        <taxon>Sordariomycetidae</taxon>
        <taxon>Ophiostomatales</taxon>
        <taxon>Ophiostomataceae</taxon>
        <taxon>Sporothrix</taxon>
    </lineage>
</organism>
<keyword evidence="13" id="KW-1185">Reference proteome</keyword>
<keyword evidence="7 10" id="KW-0413">Isomerase</keyword>
<protein>
    <recommendedName>
        <fullName evidence="10">Serine/threonine-protein phosphatase 2A activator</fullName>
        <ecNumber evidence="10">5.2.1.8</ecNumber>
    </recommendedName>
    <alternativeName>
        <fullName evidence="10">Phosphotyrosyl phosphatase activator</fullName>
    </alternativeName>
</protein>
<dbReference type="EMBL" id="CAWUON010000001">
    <property type="protein sequence ID" value="CAK7262601.1"/>
    <property type="molecule type" value="Genomic_DNA"/>
</dbReference>
<name>A0ABP0D4Q6_9PEZI</name>
<feature type="region of interest" description="Disordered" evidence="11">
    <location>
        <begin position="1"/>
        <end position="63"/>
    </location>
</feature>
<evidence type="ECO:0000313" key="13">
    <source>
        <dbReference type="Proteomes" id="UP001642502"/>
    </source>
</evidence>
<dbReference type="PANTHER" id="PTHR10012">
    <property type="entry name" value="SERINE/THREONINE-PROTEIN PHOSPHATASE 2A REGULATORY SUBUNIT B"/>
    <property type="match status" value="1"/>
</dbReference>
<comment type="subcellular location">
    <subcellularLocation>
        <location evidence="3 10">Cytoplasm</location>
    </subcellularLocation>
    <subcellularLocation>
        <location evidence="2">Nucleus</location>
    </subcellularLocation>
</comment>
<feature type="compositionally biased region" description="Low complexity" evidence="11">
    <location>
        <begin position="516"/>
        <end position="535"/>
    </location>
</feature>
<keyword evidence="6 10" id="KW-0697">Rotamase</keyword>
<dbReference type="Pfam" id="PF03095">
    <property type="entry name" value="PTPA"/>
    <property type="match status" value="1"/>
</dbReference>
<dbReference type="SUPFAM" id="SSF140984">
    <property type="entry name" value="PTPA-like"/>
    <property type="match status" value="1"/>
</dbReference>
<reference evidence="12 13" key="1">
    <citation type="submission" date="2024-01" db="EMBL/GenBank/DDBJ databases">
        <authorList>
            <person name="Allen C."/>
            <person name="Tagirdzhanova G."/>
        </authorList>
    </citation>
    <scope>NUCLEOTIDE SEQUENCE [LARGE SCALE GENOMIC DNA]</scope>
    <source>
        <strain evidence="12 13">CBS 119000</strain>
    </source>
</reference>
<feature type="compositionally biased region" description="Polar residues" evidence="11">
    <location>
        <begin position="51"/>
        <end position="63"/>
    </location>
</feature>
<dbReference type="PANTHER" id="PTHR10012:SF3">
    <property type="entry name" value="SERINE_THREONINE-PROTEIN PHOSPHATASE 2A ACTIVATOR 1"/>
    <property type="match status" value="1"/>
</dbReference>
<evidence type="ECO:0000256" key="7">
    <source>
        <dbReference type="ARBA" id="ARBA00023235"/>
    </source>
</evidence>
<sequence>MAHNEPEPAERASSSSATATQGSASTAMRPPPPRVTPSPTAFSHPKLEHLPSTSDRSSTTNAAQVSHTFLHPSKCINDGPDVSRFLVSKAYRDIGIFIMQLNHALCPRRITENTAGGSSSSVAVSASNTTTFTLQSPKRSGDPPSVKRLQALLARITAFIDEAPPDPGPRRFGNVSFRVWQKLLAERVEKGLLEEYITIGGYNLSEEGAAARDNGEESEGPVSAMDEVKAYFLGSFGSAQRLDYGTGHELSFLAFLGCLWKLRVFADGDVGADGEAVERSLVFGVLEPYFVVVRKLILTYTLEPAGSHGVWGLDDHAFLPYIFGSAQLTRPIDALGAEPMPQEGSAPRAPKPSDIMNPETVEVQRQLNLYFSAIGFINDVKKGPFWEHSPILFDVSGIRDGWGKINKGMIKMFNAEVLSKFPVVQHFVFGSLFSWDEDPAAPAPVPSIHMTEQPAVSAAMAAAKKGASPLGSMPLSGMTAASKTATGAPWGQTEQTVGAAARSLPGPGIPYSRIVPGGPRATTARPPATSAQAPAVAIPSQNTDASRGSGSASGPDAVVTKAPWAK</sequence>
<evidence type="ECO:0000256" key="1">
    <source>
        <dbReference type="ARBA" id="ARBA00000971"/>
    </source>
</evidence>
<evidence type="ECO:0000313" key="12">
    <source>
        <dbReference type="EMBL" id="CAK7262601.1"/>
    </source>
</evidence>
<dbReference type="InterPro" id="IPR043170">
    <property type="entry name" value="PTPA_C_lid"/>
</dbReference>
<comment type="similarity">
    <text evidence="4 10">Belongs to the PTPA-type PPIase family.</text>
</comment>
<dbReference type="Proteomes" id="UP001642502">
    <property type="component" value="Unassembled WGS sequence"/>
</dbReference>
<evidence type="ECO:0000256" key="6">
    <source>
        <dbReference type="ARBA" id="ARBA00023110"/>
    </source>
</evidence>
<accession>A0ABP0D4Q6</accession>
<comment type="catalytic activity">
    <reaction evidence="1 10">
        <text>[protein]-peptidylproline (omega=180) = [protein]-peptidylproline (omega=0)</text>
        <dbReference type="Rhea" id="RHEA:16237"/>
        <dbReference type="Rhea" id="RHEA-COMP:10747"/>
        <dbReference type="Rhea" id="RHEA-COMP:10748"/>
        <dbReference type="ChEBI" id="CHEBI:83833"/>
        <dbReference type="ChEBI" id="CHEBI:83834"/>
        <dbReference type="EC" id="5.2.1.8"/>
    </reaction>
</comment>
<evidence type="ECO:0000256" key="8">
    <source>
        <dbReference type="ARBA" id="ARBA00023242"/>
    </source>
</evidence>
<dbReference type="InterPro" id="IPR004327">
    <property type="entry name" value="Phstyr_phstse_ac"/>
</dbReference>
<evidence type="ECO:0000256" key="5">
    <source>
        <dbReference type="ARBA" id="ARBA00022490"/>
    </source>
</evidence>
<evidence type="ECO:0000256" key="4">
    <source>
        <dbReference type="ARBA" id="ARBA00011019"/>
    </source>
</evidence>
<evidence type="ECO:0000256" key="11">
    <source>
        <dbReference type="SAM" id="MobiDB-lite"/>
    </source>
</evidence>
<dbReference type="CDD" id="cd04087">
    <property type="entry name" value="PTPA"/>
    <property type="match status" value="1"/>
</dbReference>